<evidence type="ECO:0000256" key="5">
    <source>
        <dbReference type="PROSITE-ProRule" id="PRU00449"/>
    </source>
</evidence>
<dbReference type="InterPro" id="IPR057357">
    <property type="entry name" value="Znf-C2H2_ZFAND2A/B"/>
</dbReference>
<dbReference type="SUPFAM" id="SSF118310">
    <property type="entry name" value="AN1-like Zinc finger"/>
    <property type="match status" value="2"/>
</dbReference>
<evidence type="ECO:0000313" key="7">
    <source>
        <dbReference type="EMBL" id="RKP05280.1"/>
    </source>
</evidence>
<keyword evidence="3 5" id="KW-0863">Zinc-finger</keyword>
<dbReference type="OrthoDB" id="431929at2759"/>
<dbReference type="Pfam" id="PF01428">
    <property type="entry name" value="zf-AN1"/>
    <property type="match status" value="2"/>
</dbReference>
<dbReference type="PANTHER" id="PTHR14677">
    <property type="entry name" value="ARSENITE INDUCUBLE RNA ASSOCIATED PROTEIN AIP-1-RELATED"/>
    <property type="match status" value="1"/>
</dbReference>
<protein>
    <recommendedName>
        <fullName evidence="6">AN1-type domain-containing protein</fullName>
    </recommendedName>
</protein>
<organism evidence="7 8">
    <name type="scientific">Thamnocephalis sphaerospora</name>
    <dbReference type="NCBI Taxonomy" id="78915"/>
    <lineage>
        <taxon>Eukaryota</taxon>
        <taxon>Fungi</taxon>
        <taxon>Fungi incertae sedis</taxon>
        <taxon>Zoopagomycota</taxon>
        <taxon>Zoopagomycotina</taxon>
        <taxon>Zoopagomycetes</taxon>
        <taxon>Zoopagales</taxon>
        <taxon>Sigmoideomycetaceae</taxon>
        <taxon>Thamnocephalis</taxon>
    </lineage>
</organism>
<dbReference type="STRING" id="78915.A0A4P9XJB6"/>
<dbReference type="GO" id="GO:0008270">
    <property type="term" value="F:zinc ion binding"/>
    <property type="evidence" value="ECO:0007669"/>
    <property type="project" value="UniProtKB-KW"/>
</dbReference>
<dbReference type="InterPro" id="IPR035896">
    <property type="entry name" value="AN1-like_Znf"/>
</dbReference>
<dbReference type="PANTHER" id="PTHR14677:SF40">
    <property type="entry name" value="CDC48-ASSOCIATED UBIQUITIN-LIKE_ZINC FINGER PROTEIN 1"/>
    <property type="match status" value="1"/>
</dbReference>
<keyword evidence="8" id="KW-1185">Reference proteome</keyword>
<keyword evidence="4" id="KW-0862">Zinc</keyword>
<evidence type="ECO:0000313" key="8">
    <source>
        <dbReference type="Proteomes" id="UP000271241"/>
    </source>
</evidence>
<accession>A0A4P9XJB6</accession>
<feature type="non-terminal residue" evidence="7">
    <location>
        <position position="115"/>
    </location>
</feature>
<dbReference type="InterPro" id="IPR000058">
    <property type="entry name" value="Znf_AN1"/>
</dbReference>
<evidence type="ECO:0000259" key="6">
    <source>
        <dbReference type="PROSITE" id="PS51039"/>
    </source>
</evidence>
<evidence type="ECO:0000256" key="4">
    <source>
        <dbReference type="ARBA" id="ARBA00022833"/>
    </source>
</evidence>
<evidence type="ECO:0000256" key="3">
    <source>
        <dbReference type="ARBA" id="ARBA00022771"/>
    </source>
</evidence>
<dbReference type="Proteomes" id="UP000271241">
    <property type="component" value="Unassembled WGS sequence"/>
</dbReference>
<proteinExistence type="predicted"/>
<gene>
    <name evidence="7" type="ORF">THASP1DRAFT_8432</name>
</gene>
<dbReference type="PROSITE" id="PS51039">
    <property type="entry name" value="ZF_AN1"/>
    <property type="match status" value="1"/>
</dbReference>
<dbReference type="AlphaFoldDB" id="A0A4P9XJB6"/>
<dbReference type="Pfam" id="PF25403">
    <property type="entry name" value="zf-C2H2_ZFAND2"/>
    <property type="match status" value="1"/>
</dbReference>
<feature type="non-terminal residue" evidence="7">
    <location>
        <position position="1"/>
    </location>
</feature>
<dbReference type="SMART" id="SM00154">
    <property type="entry name" value="ZnF_AN1"/>
    <property type="match status" value="2"/>
</dbReference>
<name>A0A4P9XJB6_9FUNG</name>
<feature type="domain" description="AN1-type" evidence="6">
    <location>
        <begin position="75"/>
        <end position="115"/>
    </location>
</feature>
<dbReference type="GO" id="GO:0005737">
    <property type="term" value="C:cytoplasm"/>
    <property type="evidence" value="ECO:0007669"/>
    <property type="project" value="TreeGrafter"/>
</dbReference>
<evidence type="ECO:0000256" key="1">
    <source>
        <dbReference type="ARBA" id="ARBA00022723"/>
    </source>
</evidence>
<dbReference type="EMBL" id="KZ993188">
    <property type="protein sequence ID" value="RKP05280.1"/>
    <property type="molecule type" value="Genomic_DNA"/>
</dbReference>
<keyword evidence="2" id="KW-0677">Repeat</keyword>
<evidence type="ECO:0000256" key="2">
    <source>
        <dbReference type="ARBA" id="ARBA00022737"/>
    </source>
</evidence>
<reference evidence="8" key="1">
    <citation type="journal article" date="2018" name="Nat. Microbiol.">
        <title>Leveraging single-cell genomics to expand the fungal tree of life.</title>
        <authorList>
            <person name="Ahrendt S.R."/>
            <person name="Quandt C.A."/>
            <person name="Ciobanu D."/>
            <person name="Clum A."/>
            <person name="Salamov A."/>
            <person name="Andreopoulos B."/>
            <person name="Cheng J.F."/>
            <person name="Woyke T."/>
            <person name="Pelin A."/>
            <person name="Henrissat B."/>
            <person name="Reynolds N.K."/>
            <person name="Benny G.L."/>
            <person name="Smith M.E."/>
            <person name="James T.Y."/>
            <person name="Grigoriev I.V."/>
        </authorList>
    </citation>
    <scope>NUCLEOTIDE SEQUENCE [LARGE SCALE GENOMIC DNA]</scope>
    <source>
        <strain evidence="8">RSA 1356</strain>
    </source>
</reference>
<sequence>DYLPRKCQHCAQAFCEEHWRPEVHGCPAAQQTSVDVRVPACPLCGQPVSVARGEDPNLKVDLHIRRGCAKSAARAAPANVCKERGCQAKLLMPMRCSDCQGSFCVKHRHPGDHQC</sequence>
<keyword evidence="1" id="KW-0479">Metal-binding</keyword>
<dbReference type="Gene3D" id="4.10.1110.10">
    <property type="entry name" value="AN1-like Zinc finger"/>
    <property type="match status" value="2"/>
</dbReference>